<evidence type="ECO:0000256" key="6">
    <source>
        <dbReference type="PROSITE-ProRule" id="PRU00182"/>
    </source>
</evidence>
<dbReference type="Gene3D" id="2.60.200.20">
    <property type="match status" value="1"/>
</dbReference>
<dbReference type="EMBL" id="JANTQA010000047">
    <property type="protein sequence ID" value="KAJ3431496.1"/>
    <property type="molecule type" value="Genomic_DNA"/>
</dbReference>
<feature type="compositionally biased region" description="Polar residues" evidence="7">
    <location>
        <begin position="564"/>
        <end position="580"/>
    </location>
</feature>
<keyword evidence="2" id="KW-0547">Nucleotide-binding</keyword>
<feature type="compositionally biased region" description="Basic and acidic residues" evidence="7">
    <location>
        <begin position="669"/>
        <end position="688"/>
    </location>
</feature>
<comment type="caution">
    <text evidence="9">The sequence shown here is derived from an EMBL/GenBank/DDBJ whole genome shotgun (WGS) entry which is preliminary data.</text>
</comment>
<dbReference type="InterPro" id="IPR051701">
    <property type="entry name" value="Mito_OM_Translocase_MSP1"/>
</dbReference>
<accession>A0AAV7YRQ1</accession>
<dbReference type="PROSITE" id="PS00674">
    <property type="entry name" value="AAA"/>
    <property type="match status" value="1"/>
</dbReference>
<evidence type="ECO:0000256" key="7">
    <source>
        <dbReference type="SAM" id="MobiDB-lite"/>
    </source>
</evidence>
<feature type="region of interest" description="Disordered" evidence="7">
    <location>
        <begin position="546"/>
        <end position="637"/>
    </location>
</feature>
<feature type="compositionally biased region" description="Polar residues" evidence="7">
    <location>
        <begin position="547"/>
        <end position="556"/>
    </location>
</feature>
<dbReference type="PANTHER" id="PTHR45644">
    <property type="entry name" value="AAA ATPASE, PUTATIVE (AFU_ORTHOLOGUE AFUA_2G12920)-RELATED-RELATED"/>
    <property type="match status" value="1"/>
</dbReference>
<dbReference type="InterPro" id="IPR003959">
    <property type="entry name" value="ATPase_AAA_core"/>
</dbReference>
<feature type="region of interest" description="Disordered" evidence="7">
    <location>
        <begin position="1266"/>
        <end position="1322"/>
    </location>
</feature>
<evidence type="ECO:0000259" key="8">
    <source>
        <dbReference type="SMART" id="SM00382"/>
    </source>
</evidence>
<dbReference type="Gene3D" id="3.40.50.300">
    <property type="entry name" value="P-loop containing nucleotide triphosphate hydrolases"/>
    <property type="match status" value="1"/>
</dbReference>
<keyword evidence="3" id="KW-1000">Mitochondrion outer membrane</keyword>
<dbReference type="PANTHER" id="PTHR45644:SF85">
    <property type="entry name" value="P-LOOP CONTAINING NUCLEOSIDE TRIPHOSPHATE HYDROLASES SUPERFAMILY PROTEIN"/>
    <property type="match status" value="1"/>
</dbReference>
<reference evidence="9" key="1">
    <citation type="submission" date="2022-08" db="EMBL/GenBank/DDBJ databases">
        <title>Novel sulphate-reducing endosymbionts in the free-living metamonad Anaeramoeba.</title>
        <authorList>
            <person name="Jerlstrom-Hultqvist J."/>
            <person name="Cepicka I."/>
            <person name="Gallot-Lavallee L."/>
            <person name="Salas-Leiva D."/>
            <person name="Curtis B.A."/>
            <person name="Zahonova K."/>
            <person name="Pipaliya S."/>
            <person name="Dacks J."/>
            <person name="Roger A.J."/>
        </authorList>
    </citation>
    <scope>NUCLEOTIDE SEQUENCE</scope>
    <source>
        <strain evidence="9">Busselton2</strain>
    </source>
</reference>
<organism evidence="9 10">
    <name type="scientific">Anaeramoeba flamelloides</name>
    <dbReference type="NCBI Taxonomy" id="1746091"/>
    <lineage>
        <taxon>Eukaryota</taxon>
        <taxon>Metamonada</taxon>
        <taxon>Anaeramoebidae</taxon>
        <taxon>Anaeramoeba</taxon>
    </lineage>
</organism>
<evidence type="ECO:0000256" key="2">
    <source>
        <dbReference type="ARBA" id="ARBA00022741"/>
    </source>
</evidence>
<feature type="compositionally biased region" description="Basic and acidic residues" evidence="7">
    <location>
        <begin position="416"/>
        <end position="436"/>
    </location>
</feature>
<evidence type="ECO:0000256" key="3">
    <source>
        <dbReference type="ARBA" id="ARBA00022787"/>
    </source>
</evidence>
<dbReference type="SMART" id="SM00382">
    <property type="entry name" value="AAA"/>
    <property type="match status" value="1"/>
</dbReference>
<feature type="compositionally biased region" description="Basic and acidic residues" evidence="7">
    <location>
        <begin position="458"/>
        <end position="478"/>
    </location>
</feature>
<dbReference type="Gene3D" id="1.10.8.60">
    <property type="match status" value="1"/>
</dbReference>
<dbReference type="FunFam" id="3.40.50.300:FF:000416">
    <property type="entry name" value="p-loop nucleoside triphosphate hydrolase superfamily protein"/>
    <property type="match status" value="1"/>
</dbReference>
<dbReference type="InterPro" id="IPR027417">
    <property type="entry name" value="P-loop_NTPase"/>
</dbReference>
<dbReference type="InterPro" id="IPR041569">
    <property type="entry name" value="AAA_lid_3"/>
</dbReference>
<keyword evidence="6" id="KW-0694">RNA-binding</keyword>
<dbReference type="GO" id="GO:0005741">
    <property type="term" value="C:mitochondrial outer membrane"/>
    <property type="evidence" value="ECO:0007669"/>
    <property type="project" value="UniProtKB-SubCell"/>
</dbReference>
<proteinExistence type="predicted"/>
<feature type="compositionally biased region" description="Low complexity" evidence="7">
    <location>
        <begin position="701"/>
        <end position="711"/>
    </location>
</feature>
<dbReference type="PROSITE" id="PS50889">
    <property type="entry name" value="S4"/>
    <property type="match status" value="1"/>
</dbReference>
<feature type="compositionally biased region" description="Basic residues" evidence="7">
    <location>
        <begin position="712"/>
        <end position="722"/>
    </location>
</feature>
<name>A0AAV7YRQ1_9EUKA</name>
<feature type="domain" description="AAA+ ATPase" evidence="8">
    <location>
        <begin position="1069"/>
        <end position="1208"/>
    </location>
</feature>
<protein>
    <submittedName>
        <fullName evidence="9">Aaa-type atpase family protein-related</fullName>
    </submittedName>
</protein>
<feature type="compositionally biased region" description="Basic residues" evidence="7">
    <location>
        <begin position="880"/>
        <end position="889"/>
    </location>
</feature>
<feature type="region of interest" description="Disordered" evidence="7">
    <location>
        <begin position="879"/>
        <end position="972"/>
    </location>
</feature>
<gene>
    <name evidence="9" type="ORF">M0812_20408</name>
</gene>
<evidence type="ECO:0000256" key="1">
    <source>
        <dbReference type="ARBA" id="ARBA00004572"/>
    </source>
</evidence>
<evidence type="ECO:0000256" key="5">
    <source>
        <dbReference type="ARBA" id="ARBA00023128"/>
    </source>
</evidence>
<feature type="compositionally biased region" description="Low complexity" evidence="7">
    <location>
        <begin position="581"/>
        <end position="637"/>
    </location>
</feature>
<comment type="subcellular location">
    <subcellularLocation>
        <location evidence="1">Mitochondrion outer membrane</location>
        <topology evidence="1">Single-pass membrane protein</topology>
    </subcellularLocation>
</comment>
<feature type="region of interest" description="Disordered" evidence="7">
    <location>
        <begin position="660"/>
        <end position="722"/>
    </location>
</feature>
<evidence type="ECO:0000256" key="4">
    <source>
        <dbReference type="ARBA" id="ARBA00022840"/>
    </source>
</evidence>
<dbReference type="GO" id="GO:0005524">
    <property type="term" value="F:ATP binding"/>
    <property type="evidence" value="ECO:0007669"/>
    <property type="project" value="UniProtKB-KW"/>
</dbReference>
<dbReference type="GO" id="GO:0016887">
    <property type="term" value="F:ATP hydrolysis activity"/>
    <property type="evidence" value="ECO:0007669"/>
    <property type="project" value="InterPro"/>
</dbReference>
<dbReference type="Pfam" id="PF00004">
    <property type="entry name" value="AAA"/>
    <property type="match status" value="1"/>
</dbReference>
<feature type="compositionally biased region" description="Basic and acidic residues" evidence="7">
    <location>
        <begin position="949"/>
        <end position="966"/>
    </location>
</feature>
<keyword evidence="5" id="KW-0496">Mitochondrion</keyword>
<keyword evidence="3" id="KW-0472">Membrane</keyword>
<feature type="compositionally biased region" description="Acidic residues" evidence="7">
    <location>
        <begin position="437"/>
        <end position="457"/>
    </location>
</feature>
<dbReference type="InterPro" id="IPR003593">
    <property type="entry name" value="AAA+_ATPase"/>
</dbReference>
<dbReference type="SUPFAM" id="SSF49879">
    <property type="entry name" value="SMAD/FHA domain"/>
    <property type="match status" value="1"/>
</dbReference>
<dbReference type="Pfam" id="PF17862">
    <property type="entry name" value="AAA_lid_3"/>
    <property type="match status" value="1"/>
</dbReference>
<feature type="region of interest" description="Disordered" evidence="7">
    <location>
        <begin position="416"/>
        <end position="478"/>
    </location>
</feature>
<dbReference type="SUPFAM" id="SSF52540">
    <property type="entry name" value="P-loop containing nucleoside triphosphate hydrolases"/>
    <property type="match status" value="1"/>
</dbReference>
<dbReference type="GO" id="GO:0003723">
    <property type="term" value="F:RNA binding"/>
    <property type="evidence" value="ECO:0007669"/>
    <property type="project" value="UniProtKB-KW"/>
</dbReference>
<dbReference type="Proteomes" id="UP001146793">
    <property type="component" value="Unassembled WGS sequence"/>
</dbReference>
<keyword evidence="4" id="KW-0067">ATP-binding</keyword>
<dbReference type="InterPro" id="IPR003960">
    <property type="entry name" value="ATPase_AAA_CS"/>
</dbReference>
<sequence>MRWEKKSIKPAFYQQPIVQDNLRWGFLFPQTETNPFIDVYAQKFSIGSSPNCQFVLEKDSSKISTVLLRLTNRIDQSKMFLEVHGQNGEVFLNEKLIRRGHKIAIKDGDHITIRTREKNYRFLFLTVRFAQQHNSSNEERITKSTEKFKEIDQAILETKRKISKKLNTLLEKARFKQETEKQQGTQETLWNFQYPLDFSILEQIRNTATLNLISPLMKKEIQFPNQQSKVLFLGPSGSQILQQRLGVAIANSFNAQNLTVGKEDFGVFTKKKGNEDIRERIPNLPVMFKVGDIVKYIGSRNYANTLGEETTTTGPSPGDRGVVVVTFDNNLKSPYIGVQFQKGFPGGSDLGGICLENNTKAGYFVNKEEVSVLDDDLIDLPALAMRTIMSFIKKRQAKEKEIELKIKNLQLKKEKEGKMELESKSKNENEKEKGNEIENEIENEMETGNEFQNENEEKDEKDNTKGKGENKDNIEIEKETENEKKKKFKPLVLCLKEIDKWFVRSNEAKQIFKNQIHSITNDHLIMVIGFVSNNNFLKLSASRDFENPNQISGLRNSKTKNKKSQTPIASKSQKNPNVDKNNTTNNNNNNNNNNNMSNKTTTNNNNTEIANSTTIPNQNINNTNSNKANKTNNVNNKNIFLGSKKPFVIKNNDVKNYINKKNMPINKDPNNDKNHQEKNNILKKDDNNKVNSTINKAIIKKGTNQNPINNKNKNKNNSRKKIPTISKTSLSFSKIYKKNSEIRMTFRFLLEQLPNKIFLRPNNKPENIIKWKDCIEGDNLRIRANQNKVLFERVLDKYDFQESNIEVEKRLLSDQKYTEEEIESIIGFSVLNKWSKEIGEEGKLNVTDLKERNENIINNNINIDSVDLNEQFYSTIPEFKKKKKEKSKRNFNDENENINKDNNNLKNKQRRKLNVKKRDPMKQKKKKIKNDIKIENNKENQDEEQDGNENGKKNENENENENDREIIPFNIKAQENENREVINTSDLEYGIKLFSKLSGRNQTSQLIENLELENDYEKQFLSEVIAPEKIGVHFDDVGALEHVKNTLIELVILPLKRPELFQRGNLVKACKGILLFGPPGTGKTMLAKAVATESGANFINVSMTKISSKWFGEGEKYAKAVFTLAIKLAPSIIFIDEVDSFLNKRQTSHEHEASRKIKNTFMEQWDGLESGDTDRVIVLAATNRPFDLDEAVLRRLPRRLFVNMPNKEAREQILRTLLQNEELEKDFDFEKLAEKTEGYSGSDLKNLCITAAYEPIRDLLYSESGEKKKREMKKKKENEKRKEKEKEKEEGKGKEMCEEKEKQGEKGQGKEDEKTKEEEKEKKIEIEIDLQKGNEKKISITVENKNEKSNQKSKIKTILPPPKEILQNPQINPNFFTHEFLRSDINDDFHQINDEQIFWGQNQTKEKTKPAKLREVTFKDFLKVMESIGISVSDLSFTNQQLKRWNERYGEGRTPDRTYLPYFH</sequence>
<evidence type="ECO:0000313" key="9">
    <source>
        <dbReference type="EMBL" id="KAJ3431496.1"/>
    </source>
</evidence>
<dbReference type="InterPro" id="IPR008984">
    <property type="entry name" value="SMAD_FHA_dom_sf"/>
</dbReference>
<feature type="compositionally biased region" description="Basic and acidic residues" evidence="7">
    <location>
        <begin position="929"/>
        <end position="940"/>
    </location>
</feature>
<evidence type="ECO:0000313" key="10">
    <source>
        <dbReference type="Proteomes" id="UP001146793"/>
    </source>
</evidence>